<reference evidence="2" key="1">
    <citation type="submission" date="2021-01" db="EMBL/GenBank/DDBJ databases">
        <authorList>
            <person name="Kaushik A."/>
        </authorList>
    </citation>
    <scope>NUCLEOTIDE SEQUENCE</scope>
    <source>
        <strain evidence="2">AG6-10EEA</strain>
    </source>
</reference>
<name>A0A8H3C8N9_9AGAM</name>
<dbReference type="SUPFAM" id="SSF81383">
    <property type="entry name" value="F-box domain"/>
    <property type="match status" value="1"/>
</dbReference>
<protein>
    <recommendedName>
        <fullName evidence="4">F-box domain-containing protein</fullName>
    </recommendedName>
</protein>
<sequence>MPGEAAAPARKRQRTQKKSVPRKRGRLSDFMTLPIEIFNLCLAQIASYLEPLDILSLARSNKFFRNLFMTKSSRNTWLNAMKNAKGLGYGI</sequence>
<comment type="caution">
    <text evidence="2">The sequence shown here is derived from an EMBL/GenBank/DDBJ whole genome shotgun (WGS) entry which is preliminary data.</text>
</comment>
<accession>A0A8H3C8N9</accession>
<gene>
    <name evidence="2" type="ORF">RDB_LOCUS79505</name>
</gene>
<evidence type="ECO:0008006" key="4">
    <source>
        <dbReference type="Google" id="ProtNLM"/>
    </source>
</evidence>
<dbReference type="AlphaFoldDB" id="A0A8H3C8N9"/>
<evidence type="ECO:0000256" key="1">
    <source>
        <dbReference type="SAM" id="MobiDB-lite"/>
    </source>
</evidence>
<dbReference type="EMBL" id="CAJMXA010002024">
    <property type="protein sequence ID" value="CAE6474566.1"/>
    <property type="molecule type" value="Genomic_DNA"/>
</dbReference>
<organism evidence="2 3">
    <name type="scientific">Rhizoctonia solani</name>
    <dbReference type="NCBI Taxonomy" id="456999"/>
    <lineage>
        <taxon>Eukaryota</taxon>
        <taxon>Fungi</taxon>
        <taxon>Dikarya</taxon>
        <taxon>Basidiomycota</taxon>
        <taxon>Agaricomycotina</taxon>
        <taxon>Agaricomycetes</taxon>
        <taxon>Cantharellales</taxon>
        <taxon>Ceratobasidiaceae</taxon>
        <taxon>Rhizoctonia</taxon>
    </lineage>
</organism>
<evidence type="ECO:0000313" key="2">
    <source>
        <dbReference type="EMBL" id="CAE6474566.1"/>
    </source>
</evidence>
<evidence type="ECO:0000313" key="3">
    <source>
        <dbReference type="Proteomes" id="UP000663853"/>
    </source>
</evidence>
<feature type="compositionally biased region" description="Basic residues" evidence="1">
    <location>
        <begin position="9"/>
        <end position="25"/>
    </location>
</feature>
<proteinExistence type="predicted"/>
<feature type="region of interest" description="Disordered" evidence="1">
    <location>
        <begin position="1"/>
        <end position="25"/>
    </location>
</feature>
<dbReference type="InterPro" id="IPR036047">
    <property type="entry name" value="F-box-like_dom_sf"/>
</dbReference>
<dbReference type="Proteomes" id="UP000663853">
    <property type="component" value="Unassembled WGS sequence"/>
</dbReference>